<dbReference type="VEuPathDB" id="FungiDB:AeMF1_012525"/>
<sequence length="386" mass="43077">MASDAMGGGWTFVPLIYLSSLLLHVLLPARTVSGYCCDNTTFQPLQYRLNGVFVLAVVIVGFVVLLPSSVQQALYNDNSSALASANAFGLAASFYFFFRKAAPERYARCVTIDQLKDKSQLRLALPTPSSPVVFFLGREWNPRFGSVDVKMFLYVVGAVMLQCNIISAAIVQRAAWNGQTSNAMAVYLGCFTWFIVEYMCGEQVHLYTYDLFAEKLGFKLAWGCLVFYPFFYPIGSHALAKATRDISPSVAISIAALYFAGWLITRGANLQKYFYRTNPSSSTCFFGLIPQQVVPGTRILCSGFWGLARHFNYLGEIVQAIALALPGTLVADTGLEAALPWLYPIYYVGLFVTRQMDDDAVCKLKYGDKWDEYCARVPYRIVPWIY</sequence>
<dbReference type="Pfam" id="PF01222">
    <property type="entry name" value="ERG4_ERG24"/>
    <property type="match status" value="1"/>
</dbReference>
<protein>
    <recommendedName>
        <fullName evidence="9">Steroid 5-alpha reductase C-terminal domain-containing protein</fullName>
    </recommendedName>
</protein>
<keyword evidence="3 6" id="KW-0812">Transmembrane</keyword>
<evidence type="ECO:0000256" key="5">
    <source>
        <dbReference type="ARBA" id="ARBA00023136"/>
    </source>
</evidence>
<feature type="transmembrane region" description="Helical" evidence="6">
    <location>
        <begin position="47"/>
        <end position="67"/>
    </location>
</feature>
<feature type="transmembrane region" description="Helical" evidence="6">
    <location>
        <begin position="246"/>
        <end position="265"/>
    </location>
</feature>
<evidence type="ECO:0000313" key="7">
    <source>
        <dbReference type="EMBL" id="KAF0730348.1"/>
    </source>
</evidence>
<accession>A0A6G0WS90</accession>
<dbReference type="GO" id="GO:0005789">
    <property type="term" value="C:endoplasmic reticulum membrane"/>
    <property type="evidence" value="ECO:0007669"/>
    <property type="project" value="TreeGrafter"/>
</dbReference>
<keyword evidence="8" id="KW-1185">Reference proteome</keyword>
<feature type="transmembrane region" description="Helical" evidence="6">
    <location>
        <begin position="79"/>
        <end position="98"/>
    </location>
</feature>
<dbReference type="Gene3D" id="1.20.120.1630">
    <property type="match status" value="1"/>
</dbReference>
<evidence type="ECO:0000256" key="4">
    <source>
        <dbReference type="ARBA" id="ARBA00022989"/>
    </source>
</evidence>
<reference evidence="7 8" key="1">
    <citation type="submission" date="2019-07" db="EMBL/GenBank/DDBJ databases">
        <title>Genomics analysis of Aphanomyces spp. identifies a new class of oomycete effector associated with host adaptation.</title>
        <authorList>
            <person name="Gaulin E."/>
        </authorList>
    </citation>
    <scope>NUCLEOTIDE SEQUENCE [LARGE SCALE GENOMIC DNA]</scope>
    <source>
        <strain evidence="7 8">ATCC 201684</strain>
    </source>
</reference>
<feature type="transmembrane region" description="Helical" evidence="6">
    <location>
        <begin position="6"/>
        <end position="27"/>
    </location>
</feature>
<dbReference type="EMBL" id="VJMJ01000155">
    <property type="protein sequence ID" value="KAF0730348.1"/>
    <property type="molecule type" value="Genomic_DNA"/>
</dbReference>
<dbReference type="GO" id="GO:0016126">
    <property type="term" value="P:sterol biosynthetic process"/>
    <property type="evidence" value="ECO:0007669"/>
    <property type="project" value="InterPro"/>
</dbReference>
<comment type="similarity">
    <text evidence="2">Belongs to the ERG4/ERG24 family.</text>
</comment>
<comment type="caution">
    <text evidence="7">The sequence shown here is derived from an EMBL/GenBank/DDBJ whole genome shotgun (WGS) entry which is preliminary data.</text>
</comment>
<evidence type="ECO:0000256" key="6">
    <source>
        <dbReference type="SAM" id="Phobius"/>
    </source>
</evidence>
<evidence type="ECO:0000256" key="1">
    <source>
        <dbReference type="ARBA" id="ARBA00004141"/>
    </source>
</evidence>
<keyword evidence="5 6" id="KW-0472">Membrane</keyword>
<keyword evidence="4 6" id="KW-1133">Transmembrane helix</keyword>
<dbReference type="Proteomes" id="UP000481153">
    <property type="component" value="Unassembled WGS sequence"/>
</dbReference>
<organism evidence="7 8">
    <name type="scientific">Aphanomyces euteiches</name>
    <dbReference type="NCBI Taxonomy" id="100861"/>
    <lineage>
        <taxon>Eukaryota</taxon>
        <taxon>Sar</taxon>
        <taxon>Stramenopiles</taxon>
        <taxon>Oomycota</taxon>
        <taxon>Saprolegniomycetes</taxon>
        <taxon>Saprolegniales</taxon>
        <taxon>Verrucalvaceae</taxon>
        <taxon>Aphanomyces</taxon>
    </lineage>
</organism>
<evidence type="ECO:0000256" key="3">
    <source>
        <dbReference type="ARBA" id="ARBA00022692"/>
    </source>
</evidence>
<feature type="transmembrane region" description="Helical" evidence="6">
    <location>
        <begin position="183"/>
        <end position="200"/>
    </location>
</feature>
<gene>
    <name evidence="7" type="ORF">Ae201684_012344</name>
</gene>
<evidence type="ECO:0000313" key="8">
    <source>
        <dbReference type="Proteomes" id="UP000481153"/>
    </source>
</evidence>
<evidence type="ECO:0000256" key="2">
    <source>
        <dbReference type="ARBA" id="ARBA00005402"/>
    </source>
</evidence>
<dbReference type="GO" id="GO:0050613">
    <property type="term" value="F:Delta14-sterol reductase activity"/>
    <property type="evidence" value="ECO:0007669"/>
    <property type="project" value="TreeGrafter"/>
</dbReference>
<name>A0A6G0WS90_9STRA</name>
<dbReference type="InterPro" id="IPR001171">
    <property type="entry name" value="ERG24_DHCR-like"/>
</dbReference>
<feature type="transmembrane region" description="Helical" evidence="6">
    <location>
        <begin position="151"/>
        <end position="171"/>
    </location>
</feature>
<dbReference type="AlphaFoldDB" id="A0A6G0WS90"/>
<comment type="subcellular location">
    <subcellularLocation>
        <location evidence="1">Membrane</location>
        <topology evidence="1">Multi-pass membrane protein</topology>
    </subcellularLocation>
</comment>
<feature type="transmembrane region" description="Helical" evidence="6">
    <location>
        <begin position="220"/>
        <end position="240"/>
    </location>
</feature>
<evidence type="ECO:0008006" key="9">
    <source>
        <dbReference type="Google" id="ProtNLM"/>
    </source>
</evidence>
<dbReference type="PANTHER" id="PTHR21257">
    <property type="entry name" value="DELTA(14)-STEROL REDUCTASE"/>
    <property type="match status" value="1"/>
</dbReference>
<dbReference type="PANTHER" id="PTHR21257:SF52">
    <property type="entry name" value="DELTA(14)-STEROL REDUCTASE TM7SF2"/>
    <property type="match status" value="1"/>
</dbReference>
<dbReference type="GO" id="GO:0005637">
    <property type="term" value="C:nuclear inner membrane"/>
    <property type="evidence" value="ECO:0007669"/>
    <property type="project" value="TreeGrafter"/>
</dbReference>
<proteinExistence type="inferred from homology"/>